<reference evidence="3 4" key="1">
    <citation type="submission" date="2022-01" db="EMBL/GenBank/DDBJ databases">
        <title>A high-quality chromosome-level genome assembly of rohu carp, Labeo rohita.</title>
        <authorList>
            <person name="Arick M.A. II"/>
            <person name="Hsu C.-Y."/>
            <person name="Magbanua Z."/>
            <person name="Pechanova O."/>
            <person name="Grover C."/>
            <person name="Miller E."/>
            <person name="Thrash A."/>
            <person name="Ezzel L."/>
            <person name="Alam S."/>
            <person name="Benzie J."/>
            <person name="Hamilton M."/>
            <person name="Karsi A."/>
            <person name="Lawrence M.L."/>
            <person name="Peterson D.G."/>
        </authorList>
    </citation>
    <scope>NUCLEOTIDE SEQUENCE [LARGE SCALE GENOMIC DNA]</scope>
    <source>
        <strain evidence="4">BAU-BD-2019</strain>
        <tissue evidence="3">Blood</tissue>
    </source>
</reference>
<comment type="caution">
    <text evidence="3">The sequence shown here is derived from an EMBL/GenBank/DDBJ whole genome shotgun (WGS) entry which is preliminary data.</text>
</comment>
<gene>
    <name evidence="3" type="ORF">H4Q32_024263</name>
</gene>
<feature type="compositionally biased region" description="Basic and acidic residues" evidence="1">
    <location>
        <begin position="217"/>
        <end position="233"/>
    </location>
</feature>
<dbReference type="InterPro" id="IPR038717">
    <property type="entry name" value="Tc1-like_DDE_dom"/>
</dbReference>
<dbReference type="PANTHER" id="PTHR23022">
    <property type="entry name" value="TRANSPOSABLE ELEMENT-RELATED"/>
    <property type="match status" value="1"/>
</dbReference>
<name>A0ABQ8LYE6_LABRO</name>
<dbReference type="InterPro" id="IPR052338">
    <property type="entry name" value="Transposase_5"/>
</dbReference>
<protein>
    <submittedName>
        <fullName evidence="3">Transposable element Tc1 transposase</fullName>
    </submittedName>
</protein>
<keyword evidence="4" id="KW-1185">Reference proteome</keyword>
<evidence type="ECO:0000313" key="4">
    <source>
        <dbReference type="Proteomes" id="UP000830375"/>
    </source>
</evidence>
<feature type="domain" description="Tc1-like transposase DDE" evidence="2">
    <location>
        <begin position="22"/>
        <end position="153"/>
    </location>
</feature>
<dbReference type="PANTHER" id="PTHR23022:SF135">
    <property type="entry name" value="SI:DKEY-77F5.3"/>
    <property type="match status" value="1"/>
</dbReference>
<dbReference type="InterPro" id="IPR036397">
    <property type="entry name" value="RNaseH_sf"/>
</dbReference>
<dbReference type="Pfam" id="PF13358">
    <property type="entry name" value="DDE_3"/>
    <property type="match status" value="1"/>
</dbReference>
<evidence type="ECO:0000313" key="3">
    <source>
        <dbReference type="EMBL" id="KAI2655668.1"/>
    </source>
</evidence>
<feature type="region of interest" description="Disordered" evidence="1">
    <location>
        <begin position="205"/>
        <end position="234"/>
    </location>
</feature>
<evidence type="ECO:0000259" key="2">
    <source>
        <dbReference type="Pfam" id="PF13358"/>
    </source>
</evidence>
<dbReference type="EMBL" id="JACTAM010000016">
    <property type="protein sequence ID" value="KAI2655668.1"/>
    <property type="molecule type" value="Genomic_DNA"/>
</dbReference>
<evidence type="ECO:0000256" key="1">
    <source>
        <dbReference type="SAM" id="MobiDB-lite"/>
    </source>
</evidence>
<accession>A0ABQ8LYE6</accession>
<dbReference type="Proteomes" id="UP000830375">
    <property type="component" value="Unassembled WGS sequence"/>
</dbReference>
<proteinExistence type="predicted"/>
<sequence length="434" mass="47834">MKARMEFAKKHLKDSKMVRNKILWSDETKIEVFGLNSKRYVWRKPGTAHHLSNTVPTVKHGGGSIMLWGCFSAAGTGRLVAIEGKVNAAKVLNDLRLGRRFTFQQDNDPKHTAKITKEWLHNNSVTVLEWPSQSPDLNPIEHLWRDLKMAVHQCLPSNLTELERICKEEWQRIPKSRAHSRQACCSRARSRQACCSKMAATPEPRQARAITAESDVPEPRHVSPDNPELHHVSPDPPEPCHVMTASVMAVTILSVLTAHYIPEVSPVHASAPEANPVHESVPDASRGGSSCCRTPEEAASTTEPPKGVVPVHELTVSSVTAKEAIHELTASPVPAMEAIHKLTAWSVLVKWFVHVLALPAPPWLPVLPVPPWLLALPASPWFPALPAAPWPRSSIVPLSATAPWSRSTMAPLPKSAIAPWSRSTTAPWPQTKLN</sequence>
<dbReference type="Gene3D" id="3.30.420.10">
    <property type="entry name" value="Ribonuclease H-like superfamily/Ribonuclease H"/>
    <property type="match status" value="1"/>
</dbReference>
<feature type="region of interest" description="Disordered" evidence="1">
    <location>
        <begin position="270"/>
        <end position="307"/>
    </location>
</feature>
<organism evidence="3 4">
    <name type="scientific">Labeo rohita</name>
    <name type="common">Indian major carp</name>
    <name type="synonym">Cyprinus rohita</name>
    <dbReference type="NCBI Taxonomy" id="84645"/>
    <lineage>
        <taxon>Eukaryota</taxon>
        <taxon>Metazoa</taxon>
        <taxon>Chordata</taxon>
        <taxon>Craniata</taxon>
        <taxon>Vertebrata</taxon>
        <taxon>Euteleostomi</taxon>
        <taxon>Actinopterygii</taxon>
        <taxon>Neopterygii</taxon>
        <taxon>Teleostei</taxon>
        <taxon>Ostariophysi</taxon>
        <taxon>Cypriniformes</taxon>
        <taxon>Cyprinidae</taxon>
        <taxon>Labeoninae</taxon>
        <taxon>Labeonini</taxon>
        <taxon>Labeo</taxon>
    </lineage>
</organism>